<evidence type="ECO:0000313" key="2">
    <source>
        <dbReference type="EMBL" id="KRT85905.1"/>
    </source>
</evidence>
<evidence type="ECO:0000256" key="1">
    <source>
        <dbReference type="SAM" id="MobiDB-lite"/>
    </source>
</evidence>
<feature type="compositionally biased region" description="Polar residues" evidence="1">
    <location>
        <begin position="88"/>
        <end position="97"/>
    </location>
</feature>
<organism evidence="2 3">
    <name type="scientific">Oryctes borbonicus</name>
    <dbReference type="NCBI Taxonomy" id="1629725"/>
    <lineage>
        <taxon>Eukaryota</taxon>
        <taxon>Metazoa</taxon>
        <taxon>Ecdysozoa</taxon>
        <taxon>Arthropoda</taxon>
        <taxon>Hexapoda</taxon>
        <taxon>Insecta</taxon>
        <taxon>Pterygota</taxon>
        <taxon>Neoptera</taxon>
        <taxon>Endopterygota</taxon>
        <taxon>Coleoptera</taxon>
        <taxon>Polyphaga</taxon>
        <taxon>Scarabaeiformia</taxon>
        <taxon>Scarabaeidae</taxon>
        <taxon>Dynastinae</taxon>
        <taxon>Oryctes</taxon>
    </lineage>
</organism>
<comment type="caution">
    <text evidence="2">The sequence shown here is derived from an EMBL/GenBank/DDBJ whole genome shotgun (WGS) entry which is preliminary data.</text>
</comment>
<keyword evidence="3" id="KW-1185">Reference proteome</keyword>
<accession>A0A0T6BF69</accession>
<dbReference type="AlphaFoldDB" id="A0A0T6BF69"/>
<gene>
    <name evidence="2" type="ORF">AMK59_2048</name>
</gene>
<proteinExistence type="predicted"/>
<name>A0A0T6BF69_9SCAR</name>
<protein>
    <submittedName>
        <fullName evidence="2">Uncharacterized protein</fullName>
    </submittedName>
</protein>
<feature type="region of interest" description="Disordered" evidence="1">
    <location>
        <begin position="88"/>
        <end position="114"/>
    </location>
</feature>
<dbReference type="EMBL" id="LJIG01001035">
    <property type="protein sequence ID" value="KRT85905.1"/>
    <property type="molecule type" value="Genomic_DNA"/>
</dbReference>
<reference evidence="2 3" key="1">
    <citation type="submission" date="2015-09" db="EMBL/GenBank/DDBJ databases">
        <title>Draft genome of the scarab beetle Oryctes borbonicus.</title>
        <authorList>
            <person name="Meyer J.M."/>
            <person name="Markov G.V."/>
            <person name="Baskaran P."/>
            <person name="Herrmann M."/>
            <person name="Sommer R.J."/>
            <person name="Roedelsperger C."/>
        </authorList>
    </citation>
    <scope>NUCLEOTIDE SEQUENCE [LARGE SCALE GENOMIC DNA]</scope>
    <source>
        <strain evidence="2">OB123</strain>
        <tissue evidence="2">Whole animal</tissue>
    </source>
</reference>
<dbReference type="Proteomes" id="UP000051574">
    <property type="component" value="Unassembled WGS sequence"/>
</dbReference>
<sequence>MSDYKPIEDIRRFSCHSATNSRRESLCTARPLPNIPIENIMFQSQIDTLQWQLKQTEASREMYRAVMKQVVSFLDRAHKSLEILGTKINSQQNSAQRSKSDHHVTMKIDNGTLR</sequence>
<evidence type="ECO:0000313" key="3">
    <source>
        <dbReference type="Proteomes" id="UP000051574"/>
    </source>
</evidence>
<feature type="non-terminal residue" evidence="2">
    <location>
        <position position="114"/>
    </location>
</feature>
<dbReference type="OrthoDB" id="6600770at2759"/>